<reference evidence="1 2" key="1">
    <citation type="submission" date="2020-09" db="EMBL/GenBank/DDBJ databases">
        <title>De no assembly of potato wild relative species, Solanum commersonii.</title>
        <authorList>
            <person name="Cho K."/>
        </authorList>
    </citation>
    <scope>NUCLEOTIDE SEQUENCE [LARGE SCALE GENOMIC DNA]</scope>
    <source>
        <strain evidence="1">LZ3.2</strain>
        <tissue evidence="1">Leaf</tissue>
    </source>
</reference>
<sequence length="174" mass="20487">MSFQYKQWWMFRSKQTLWGNFLKAKYCQRSNPVSKKWAIGDSQTWRHMMGNKHTIETHIHWKIRLGTCSFWRDNWLGVGPLAHYSTNSNRFNTATISDFMENGQWDIERVIQQDPPTHSLTTNGEFSCSSAWNEIREKGTKTKINTYTWHKTSLLNALSCFGGPLEANYLLMRK</sequence>
<evidence type="ECO:0000313" key="1">
    <source>
        <dbReference type="EMBL" id="KAG5600549.1"/>
    </source>
</evidence>
<proteinExistence type="predicted"/>
<evidence type="ECO:0000313" key="2">
    <source>
        <dbReference type="Proteomes" id="UP000824120"/>
    </source>
</evidence>
<dbReference type="OrthoDB" id="1750433at2759"/>
<dbReference type="AlphaFoldDB" id="A0A9J5YKM6"/>
<comment type="caution">
    <text evidence="1">The sequence shown here is derived from an EMBL/GenBank/DDBJ whole genome shotgun (WGS) entry which is preliminary data.</text>
</comment>
<accession>A0A9J5YKM6</accession>
<gene>
    <name evidence="1" type="ORF">H5410_031919</name>
</gene>
<dbReference type="Proteomes" id="UP000824120">
    <property type="component" value="Chromosome 6"/>
</dbReference>
<protein>
    <submittedName>
        <fullName evidence="1">Uncharacterized protein</fullName>
    </submittedName>
</protein>
<dbReference type="EMBL" id="JACXVP010000006">
    <property type="protein sequence ID" value="KAG5600549.1"/>
    <property type="molecule type" value="Genomic_DNA"/>
</dbReference>
<organism evidence="1 2">
    <name type="scientific">Solanum commersonii</name>
    <name type="common">Commerson's wild potato</name>
    <name type="synonym">Commerson's nightshade</name>
    <dbReference type="NCBI Taxonomy" id="4109"/>
    <lineage>
        <taxon>Eukaryota</taxon>
        <taxon>Viridiplantae</taxon>
        <taxon>Streptophyta</taxon>
        <taxon>Embryophyta</taxon>
        <taxon>Tracheophyta</taxon>
        <taxon>Spermatophyta</taxon>
        <taxon>Magnoliopsida</taxon>
        <taxon>eudicotyledons</taxon>
        <taxon>Gunneridae</taxon>
        <taxon>Pentapetalae</taxon>
        <taxon>asterids</taxon>
        <taxon>lamiids</taxon>
        <taxon>Solanales</taxon>
        <taxon>Solanaceae</taxon>
        <taxon>Solanoideae</taxon>
        <taxon>Solaneae</taxon>
        <taxon>Solanum</taxon>
    </lineage>
</organism>
<keyword evidence="2" id="KW-1185">Reference proteome</keyword>
<name>A0A9J5YKM6_SOLCO</name>